<evidence type="ECO:0000313" key="2">
    <source>
        <dbReference type="EMBL" id="UTF56019.1"/>
    </source>
</evidence>
<gene>
    <name evidence="2" type="ORF">NGM29_20750</name>
</gene>
<dbReference type="Gene3D" id="3.10.490.10">
    <property type="entry name" value="Gamma-glutamyl cyclotransferase-like"/>
    <property type="match status" value="1"/>
</dbReference>
<dbReference type="Proteomes" id="UP001056855">
    <property type="component" value="Plasmid unnamed3"/>
</dbReference>
<dbReference type="CDD" id="cd06661">
    <property type="entry name" value="GGCT_like"/>
    <property type="match status" value="1"/>
</dbReference>
<keyword evidence="3" id="KW-1185">Reference proteome</keyword>
<dbReference type="GeneID" id="73292530"/>
<dbReference type="InterPro" id="IPR013024">
    <property type="entry name" value="GGCT-like"/>
</dbReference>
<evidence type="ECO:0000259" key="1">
    <source>
        <dbReference type="Pfam" id="PF06094"/>
    </source>
</evidence>
<feature type="domain" description="Gamma-glutamylcyclotransferase AIG2-like" evidence="1">
    <location>
        <begin position="65"/>
        <end position="144"/>
    </location>
</feature>
<keyword evidence="2" id="KW-0614">Plasmid</keyword>
<dbReference type="KEGG" id="sawl:NGM29_20750"/>
<organism evidence="2 3">
    <name type="scientific">Natronosalvus rutilus</name>
    <dbReference type="NCBI Taxonomy" id="2953753"/>
    <lineage>
        <taxon>Archaea</taxon>
        <taxon>Methanobacteriati</taxon>
        <taxon>Methanobacteriota</taxon>
        <taxon>Stenosarchaea group</taxon>
        <taxon>Halobacteria</taxon>
        <taxon>Halobacteriales</taxon>
        <taxon>Natrialbaceae</taxon>
        <taxon>Natronosalvus</taxon>
    </lineage>
</organism>
<dbReference type="EMBL" id="CP100358">
    <property type="protein sequence ID" value="UTF56019.1"/>
    <property type="molecule type" value="Genomic_DNA"/>
</dbReference>
<dbReference type="InterPro" id="IPR009288">
    <property type="entry name" value="AIG2-like_dom"/>
</dbReference>
<dbReference type="InterPro" id="IPR036568">
    <property type="entry name" value="GGCT-like_sf"/>
</dbReference>
<name>A0A9E7SVM6_9EURY</name>
<protein>
    <submittedName>
        <fullName evidence="2">Gamma-glutamylcyclotransferase</fullName>
    </submittedName>
</protein>
<dbReference type="SUPFAM" id="SSF110857">
    <property type="entry name" value="Gamma-glutamyl cyclotransferase-like"/>
    <property type="match status" value="1"/>
</dbReference>
<geneLocation type="plasmid" evidence="2 3">
    <name>unnamed3</name>
</geneLocation>
<dbReference type="RefSeq" id="WP_254161619.1">
    <property type="nucleotide sequence ID" value="NZ_CP100358.1"/>
</dbReference>
<dbReference type="Pfam" id="PF06094">
    <property type="entry name" value="GGACT"/>
    <property type="match status" value="1"/>
</dbReference>
<reference evidence="2" key="1">
    <citation type="submission" date="2022-06" db="EMBL/GenBank/DDBJ databases">
        <title>Diverse halophilic archaea isolated from saline environments.</title>
        <authorList>
            <person name="Cui H.-L."/>
        </authorList>
    </citation>
    <scope>NUCLEOTIDE SEQUENCE</scope>
    <source>
        <strain evidence="2">WLHS1</strain>
        <plasmid evidence="2">unnamed3</plasmid>
    </source>
</reference>
<proteinExistence type="predicted"/>
<dbReference type="AlphaFoldDB" id="A0A9E7SVM6"/>
<sequence length="185" mass="20993">MNVTTSDETLCELCWNDHTATFRDDEGRPVCGTHANVLEDGSWDGEPHEIVPLTPEEDQEEIEYVFVYGTLRNGSGYDAELKGFTKDDTGQFPTLIPSPDHTVCGEVHKVTTGRLRNLDRYEGTPHLYKRVEGPLGVWVYIGDPEKLGSKYTLPFEREFLQEQIDDATLTLEADFDPRKMPIERA</sequence>
<evidence type="ECO:0000313" key="3">
    <source>
        <dbReference type="Proteomes" id="UP001056855"/>
    </source>
</evidence>
<accession>A0A9E7SVM6</accession>